<dbReference type="EMBL" id="CM000769">
    <property type="protein sequence ID" value="OQU75667.1"/>
    <property type="molecule type" value="Genomic_DNA"/>
</dbReference>
<organism evidence="1 2">
    <name type="scientific">Sorghum bicolor</name>
    <name type="common">Sorghum</name>
    <name type="synonym">Sorghum vulgare</name>
    <dbReference type="NCBI Taxonomy" id="4558"/>
    <lineage>
        <taxon>Eukaryota</taxon>
        <taxon>Viridiplantae</taxon>
        <taxon>Streptophyta</taxon>
        <taxon>Embryophyta</taxon>
        <taxon>Tracheophyta</taxon>
        <taxon>Spermatophyta</taxon>
        <taxon>Magnoliopsida</taxon>
        <taxon>Liliopsida</taxon>
        <taxon>Poales</taxon>
        <taxon>Poaceae</taxon>
        <taxon>PACMAD clade</taxon>
        <taxon>Panicoideae</taxon>
        <taxon>Andropogonodae</taxon>
        <taxon>Andropogoneae</taxon>
        <taxon>Sorghinae</taxon>
        <taxon>Sorghum</taxon>
    </lineage>
</organism>
<reference evidence="2" key="2">
    <citation type="journal article" date="2018" name="Plant J.">
        <title>The Sorghum bicolor reference genome: improved assembly, gene annotations, a transcriptome atlas, and signatures of genome organization.</title>
        <authorList>
            <person name="McCormick R.F."/>
            <person name="Truong S.K."/>
            <person name="Sreedasyam A."/>
            <person name="Jenkins J."/>
            <person name="Shu S."/>
            <person name="Sims D."/>
            <person name="Kennedy M."/>
            <person name="Amirebrahimi M."/>
            <person name="Weers B.D."/>
            <person name="McKinley B."/>
            <person name="Mattison A."/>
            <person name="Morishige D.T."/>
            <person name="Grimwood J."/>
            <person name="Schmutz J."/>
            <person name="Mullet J.E."/>
        </authorList>
    </citation>
    <scope>NUCLEOTIDE SEQUENCE [LARGE SCALE GENOMIC DNA]</scope>
    <source>
        <strain evidence="2">cv. BTx623</strain>
    </source>
</reference>
<dbReference type="AlphaFoldDB" id="A0A1W0VQV9"/>
<protein>
    <submittedName>
        <fullName evidence="1">Uncharacterized protein</fullName>
    </submittedName>
</protein>
<gene>
    <name evidence="1" type="ORF">SORBI_3010G000401</name>
</gene>
<sequence length="73" mass="8631">MKHFSSHIHNDINTLLVLKSEPKCKNDSQHFEFGTWIEWWVIFFYLSTMSNSKRKIILLICAQSTCSFICPVH</sequence>
<evidence type="ECO:0000313" key="1">
    <source>
        <dbReference type="EMBL" id="OQU75667.1"/>
    </source>
</evidence>
<dbReference type="Proteomes" id="UP000000768">
    <property type="component" value="Chromosome 10"/>
</dbReference>
<proteinExistence type="predicted"/>
<evidence type="ECO:0000313" key="2">
    <source>
        <dbReference type="Proteomes" id="UP000000768"/>
    </source>
</evidence>
<dbReference type="Gramene" id="OQU75667">
    <property type="protein sequence ID" value="OQU75667"/>
    <property type="gene ID" value="SORBI_3010G000401"/>
</dbReference>
<keyword evidence="2" id="KW-1185">Reference proteome</keyword>
<name>A0A1W0VQV9_SORBI</name>
<accession>A0A1W0VQV9</accession>
<dbReference type="InParanoid" id="A0A1W0VQV9"/>
<reference evidence="1 2" key="1">
    <citation type="journal article" date="2009" name="Nature">
        <title>The Sorghum bicolor genome and the diversification of grasses.</title>
        <authorList>
            <person name="Paterson A.H."/>
            <person name="Bowers J.E."/>
            <person name="Bruggmann R."/>
            <person name="Dubchak I."/>
            <person name="Grimwood J."/>
            <person name="Gundlach H."/>
            <person name="Haberer G."/>
            <person name="Hellsten U."/>
            <person name="Mitros T."/>
            <person name="Poliakov A."/>
            <person name="Schmutz J."/>
            <person name="Spannagl M."/>
            <person name="Tang H."/>
            <person name="Wang X."/>
            <person name="Wicker T."/>
            <person name="Bharti A.K."/>
            <person name="Chapman J."/>
            <person name="Feltus F.A."/>
            <person name="Gowik U."/>
            <person name="Grigoriev I.V."/>
            <person name="Lyons E."/>
            <person name="Maher C.A."/>
            <person name="Martis M."/>
            <person name="Narechania A."/>
            <person name="Otillar R.P."/>
            <person name="Penning B.W."/>
            <person name="Salamov A.A."/>
            <person name="Wang Y."/>
            <person name="Zhang L."/>
            <person name="Carpita N.C."/>
            <person name="Freeling M."/>
            <person name="Gingle A.R."/>
            <person name="Hash C.T."/>
            <person name="Keller B."/>
            <person name="Klein P."/>
            <person name="Kresovich S."/>
            <person name="McCann M.C."/>
            <person name="Ming R."/>
            <person name="Peterson D.G."/>
            <person name="Mehboob-ur-Rahman"/>
            <person name="Ware D."/>
            <person name="Westhoff P."/>
            <person name="Mayer K.F."/>
            <person name="Messing J."/>
            <person name="Rokhsar D.S."/>
        </authorList>
    </citation>
    <scope>NUCLEOTIDE SEQUENCE [LARGE SCALE GENOMIC DNA]</scope>
    <source>
        <strain evidence="2">cv. BTx623</strain>
    </source>
</reference>